<evidence type="ECO:0000256" key="1">
    <source>
        <dbReference type="ARBA" id="ARBA00022801"/>
    </source>
</evidence>
<dbReference type="GO" id="GO:0008239">
    <property type="term" value="F:dipeptidyl-peptidase activity"/>
    <property type="evidence" value="ECO:0007669"/>
    <property type="project" value="InterPro"/>
</dbReference>
<dbReference type="InterPro" id="IPR005674">
    <property type="entry name" value="CocE/Ser_esterase"/>
</dbReference>
<dbReference type="Pfam" id="PF08530">
    <property type="entry name" value="PepX_C"/>
    <property type="match status" value="1"/>
</dbReference>
<dbReference type="SMART" id="SM00939">
    <property type="entry name" value="PepX_C"/>
    <property type="match status" value="1"/>
</dbReference>
<dbReference type="Pfam" id="PF02129">
    <property type="entry name" value="Peptidase_S15"/>
    <property type="match status" value="1"/>
</dbReference>
<dbReference type="Proteomes" id="UP000794436">
    <property type="component" value="Unassembled WGS sequence"/>
</dbReference>
<gene>
    <name evidence="4" type="ORF">Poli38472_004418</name>
</gene>
<dbReference type="Gene3D" id="2.60.120.260">
    <property type="entry name" value="Galactose-binding domain-like"/>
    <property type="match status" value="1"/>
</dbReference>
<accession>A0A8K1C9S7</accession>
<dbReference type="EMBL" id="SPLM01000109">
    <property type="protein sequence ID" value="TMW59349.1"/>
    <property type="molecule type" value="Genomic_DNA"/>
</dbReference>
<evidence type="ECO:0000259" key="3">
    <source>
        <dbReference type="SMART" id="SM00939"/>
    </source>
</evidence>
<dbReference type="SUPFAM" id="SSF49785">
    <property type="entry name" value="Galactose-binding domain-like"/>
    <property type="match status" value="1"/>
</dbReference>
<protein>
    <recommendedName>
        <fullName evidence="3">Xaa-Pro dipeptidyl-peptidase C-terminal domain-containing protein</fullName>
    </recommendedName>
</protein>
<proteinExistence type="predicted"/>
<dbReference type="OrthoDB" id="416441at2759"/>
<reference evidence="4" key="1">
    <citation type="submission" date="2019-03" db="EMBL/GenBank/DDBJ databases">
        <title>Long read genome sequence of the mycoparasitic Pythium oligandrum ATCC 38472 isolated from sugarbeet rhizosphere.</title>
        <authorList>
            <person name="Gaulin E."/>
        </authorList>
    </citation>
    <scope>NUCLEOTIDE SEQUENCE</scope>
    <source>
        <strain evidence="4">ATCC 38472_TT</strain>
    </source>
</reference>
<dbReference type="Gene3D" id="3.40.50.1820">
    <property type="entry name" value="alpha/beta hydrolase"/>
    <property type="match status" value="2"/>
</dbReference>
<name>A0A8K1C9S7_PYTOL</name>
<dbReference type="NCBIfam" id="TIGR00976">
    <property type="entry name" value="CocE_NonD"/>
    <property type="match status" value="1"/>
</dbReference>
<evidence type="ECO:0000313" key="5">
    <source>
        <dbReference type="Proteomes" id="UP000794436"/>
    </source>
</evidence>
<organism evidence="4 5">
    <name type="scientific">Pythium oligandrum</name>
    <name type="common">Mycoparasitic fungus</name>
    <dbReference type="NCBI Taxonomy" id="41045"/>
    <lineage>
        <taxon>Eukaryota</taxon>
        <taxon>Sar</taxon>
        <taxon>Stramenopiles</taxon>
        <taxon>Oomycota</taxon>
        <taxon>Peronosporomycetes</taxon>
        <taxon>Pythiales</taxon>
        <taxon>Pythiaceae</taxon>
        <taxon>Pythium</taxon>
    </lineage>
</organism>
<keyword evidence="1" id="KW-0378">Hydrolase</keyword>
<dbReference type="InterPro" id="IPR013736">
    <property type="entry name" value="Xaa-Pro_dipept_C"/>
</dbReference>
<dbReference type="InterPro" id="IPR000383">
    <property type="entry name" value="Xaa-Pro-like_dom"/>
</dbReference>
<sequence length="736" mass="81997">MAGDAAPAAAAAPAKTSNAGAYMKSAFFSMISVTIATSAAKFLSGQEDYIVCSANVNDNSWLPSRYFSVRYFNPQETHHESQYVAMSDGVELAVDTYLANYLWEKQQPVPTIVYYTRHGRGYTVDFPFNLFNSYTSPRTTAYTDRFIAGGYAWVAVDVRGTGASGGSKKHDFSDEEVQDGYELIEWITKQPWSNGKVGAVGHGFEGTGALLLAASGHPALKAVSLNGAAADVFNSAFFPSGVKNIKALKDFGSFTYDLDRQIRWREIPTFKGRLMMKHFGGNVYPVNKDTAKLNQLVADHFKNPNITEELEDVHFRDDVLKTVGVPVSQLDATRFLAKIAASGVAVHSFGGYYDMAVARSSILLHQYLTNTLDADTASLLPELPEGAVREPGHHRLTLGPWSHAGVDNTDPFAQSKQKCFWHLDEISRFMDHHIYEKRRKITDLEEEEPIHYFTMVHNRWKTTDTWPPAHLGEQTFFLGLNKTLEEVNAPEGEETLEVSPVSQFDAVTRWDMVNHMFGNRPFYYHDRAPMASEFVTFLTPEIPLTEITGEVELRLFFSVDKPAVNLVAYLEDSDYMPPFKNENKRPGVTYITEALLNPVHKTIRPDSSVHSFLKKDSREIVPGVVYEAVLKFQPVSYVVKHKHQLRLSIGVATSKDFAPAGPEQATKLTVHFGGDYPSSLKIPSFAGLNFDSVVPKEGAPAGLESEPVKPVEEVSEEDEFAEETEEVAKPTEKEEL</sequence>
<keyword evidence="5" id="KW-1185">Reference proteome</keyword>
<comment type="caution">
    <text evidence="4">The sequence shown here is derived from an EMBL/GenBank/DDBJ whole genome shotgun (WGS) entry which is preliminary data.</text>
</comment>
<dbReference type="AlphaFoldDB" id="A0A8K1C9S7"/>
<feature type="compositionally biased region" description="Basic and acidic residues" evidence="2">
    <location>
        <begin position="726"/>
        <end position="736"/>
    </location>
</feature>
<feature type="domain" description="Xaa-Pro dipeptidyl-peptidase C-terminal" evidence="3">
    <location>
        <begin position="427"/>
        <end position="681"/>
    </location>
</feature>
<evidence type="ECO:0000313" key="4">
    <source>
        <dbReference type="EMBL" id="TMW59349.1"/>
    </source>
</evidence>
<dbReference type="SUPFAM" id="SSF53474">
    <property type="entry name" value="alpha/beta-Hydrolases"/>
    <property type="match status" value="1"/>
</dbReference>
<feature type="region of interest" description="Disordered" evidence="2">
    <location>
        <begin position="696"/>
        <end position="736"/>
    </location>
</feature>
<evidence type="ECO:0000256" key="2">
    <source>
        <dbReference type="SAM" id="MobiDB-lite"/>
    </source>
</evidence>
<dbReference type="InterPro" id="IPR008979">
    <property type="entry name" value="Galactose-bd-like_sf"/>
</dbReference>
<feature type="compositionally biased region" description="Acidic residues" evidence="2">
    <location>
        <begin position="713"/>
        <end position="725"/>
    </location>
</feature>
<dbReference type="InterPro" id="IPR029058">
    <property type="entry name" value="AB_hydrolase_fold"/>
</dbReference>